<dbReference type="Gene3D" id="1.10.10.60">
    <property type="entry name" value="Homeodomain-like"/>
    <property type="match status" value="2"/>
</dbReference>
<name>A0AAX2ZLG3_9FIRM</name>
<reference evidence="5 6" key="1">
    <citation type="journal article" date="2023" name="Int. J. Syst. Evol. Microbiol.">
        <title>Terrisporobacter hibernicus sp. nov., isolated from bovine faeces in Northern Ireland.</title>
        <authorList>
            <person name="Mitchell M."/>
            <person name="Nguyen S.V."/>
            <person name="Connor M."/>
            <person name="Fairley D.J."/>
            <person name="Donoghue O."/>
            <person name="Marshall H."/>
            <person name="Koolman L."/>
            <person name="McMullan G."/>
            <person name="Schaffer K.E."/>
            <person name="McGrath J.W."/>
            <person name="Fanning S."/>
        </authorList>
    </citation>
    <scope>NUCLEOTIDE SEQUENCE [LARGE SCALE GENOMIC DNA]</scope>
    <source>
        <strain evidence="5 6">MCA3</strain>
    </source>
</reference>
<keyword evidence="3" id="KW-0804">Transcription</keyword>
<dbReference type="InterPro" id="IPR018060">
    <property type="entry name" value="HTH_AraC"/>
</dbReference>
<dbReference type="EMBL" id="CP081135">
    <property type="protein sequence ID" value="UEL49155.1"/>
    <property type="molecule type" value="Genomic_DNA"/>
</dbReference>
<evidence type="ECO:0000259" key="4">
    <source>
        <dbReference type="PROSITE" id="PS01124"/>
    </source>
</evidence>
<dbReference type="InterPro" id="IPR020449">
    <property type="entry name" value="Tscrpt_reg_AraC-type_HTH"/>
</dbReference>
<keyword evidence="2" id="KW-0238">DNA-binding</keyword>
<dbReference type="RefSeq" id="WP_148557169.1">
    <property type="nucleotide sequence ID" value="NZ_CP081135.1"/>
</dbReference>
<dbReference type="InterPro" id="IPR037923">
    <property type="entry name" value="HTH-like"/>
</dbReference>
<dbReference type="PANTHER" id="PTHR43280:SF2">
    <property type="entry name" value="HTH-TYPE TRANSCRIPTIONAL REGULATOR EXSA"/>
    <property type="match status" value="1"/>
</dbReference>
<dbReference type="PRINTS" id="PR00032">
    <property type="entry name" value="HTHARAC"/>
</dbReference>
<keyword evidence="6" id="KW-1185">Reference proteome</keyword>
<dbReference type="SUPFAM" id="SSF46689">
    <property type="entry name" value="Homeodomain-like"/>
    <property type="match status" value="2"/>
</dbReference>
<dbReference type="PANTHER" id="PTHR43280">
    <property type="entry name" value="ARAC-FAMILY TRANSCRIPTIONAL REGULATOR"/>
    <property type="match status" value="1"/>
</dbReference>
<dbReference type="SUPFAM" id="SSF51215">
    <property type="entry name" value="Regulatory protein AraC"/>
    <property type="match status" value="1"/>
</dbReference>
<sequence>MNEKTSSFQFSKYGFVYEESKQIDRENLISKNIITSDTVISSVYNFSEPVYIEVLDGMAGILISNDINGGFELFNIHRHVEVKPNMYFNIISMIDKVRYKLIIPKNYSLKLEFLDAPYVYSKMQSTINIPKIIACYYNIKSPNYKFKGESHNVYELTFVDNGTLDTTVDGIEYKLEAYDLIIYGRNKFHTQQVNVDSSCSYLTVIFEMECEDVENICNRIFHCRKDLYRVLKNFSQNMSSDIPYARTLVLNNLHEILIRLLQYDYLDVEESKLPKESYQHFQNELLENIVTYIGNMIYEPITVEDICNKFAISRSSLQTLFKNNLNTTPKKYISDLKLAKSKLIIKENKYTISEIAFMLGFSSIHYFSRAFTQHFDISPSEYAQKVFK</sequence>
<dbReference type="PROSITE" id="PS01124">
    <property type="entry name" value="HTH_ARAC_FAMILY_2"/>
    <property type="match status" value="1"/>
</dbReference>
<accession>A0AAX2ZLG3</accession>
<dbReference type="AlphaFoldDB" id="A0AAX2ZLG3"/>
<evidence type="ECO:0000256" key="3">
    <source>
        <dbReference type="ARBA" id="ARBA00023163"/>
    </source>
</evidence>
<dbReference type="InterPro" id="IPR009057">
    <property type="entry name" value="Homeodomain-like_sf"/>
</dbReference>
<dbReference type="KEGG" id="tem:JW646_06825"/>
<dbReference type="InterPro" id="IPR018062">
    <property type="entry name" value="HTH_AraC-typ_CS"/>
</dbReference>
<dbReference type="Proteomes" id="UP001198983">
    <property type="component" value="Chromosome"/>
</dbReference>
<dbReference type="GO" id="GO:0043565">
    <property type="term" value="F:sequence-specific DNA binding"/>
    <property type="evidence" value="ECO:0007669"/>
    <property type="project" value="InterPro"/>
</dbReference>
<evidence type="ECO:0000256" key="2">
    <source>
        <dbReference type="ARBA" id="ARBA00023125"/>
    </source>
</evidence>
<evidence type="ECO:0000313" key="5">
    <source>
        <dbReference type="EMBL" id="UEL49155.1"/>
    </source>
</evidence>
<proteinExistence type="predicted"/>
<organism evidence="5 6">
    <name type="scientific">Terrisporobacter hibernicus</name>
    <dbReference type="NCBI Taxonomy" id="2813371"/>
    <lineage>
        <taxon>Bacteria</taxon>
        <taxon>Bacillati</taxon>
        <taxon>Bacillota</taxon>
        <taxon>Clostridia</taxon>
        <taxon>Peptostreptococcales</taxon>
        <taxon>Peptostreptococcaceae</taxon>
        <taxon>Terrisporobacter</taxon>
    </lineage>
</organism>
<dbReference type="Pfam" id="PF12833">
    <property type="entry name" value="HTH_18"/>
    <property type="match status" value="1"/>
</dbReference>
<protein>
    <submittedName>
        <fullName evidence="5">Helix-turn-helix transcriptional regulator</fullName>
    </submittedName>
</protein>
<feature type="domain" description="HTH araC/xylS-type" evidence="4">
    <location>
        <begin position="287"/>
        <end position="385"/>
    </location>
</feature>
<dbReference type="SMART" id="SM00342">
    <property type="entry name" value="HTH_ARAC"/>
    <property type="match status" value="1"/>
</dbReference>
<keyword evidence="1" id="KW-0805">Transcription regulation</keyword>
<evidence type="ECO:0000313" key="6">
    <source>
        <dbReference type="Proteomes" id="UP001198983"/>
    </source>
</evidence>
<evidence type="ECO:0000256" key="1">
    <source>
        <dbReference type="ARBA" id="ARBA00023015"/>
    </source>
</evidence>
<dbReference type="PROSITE" id="PS00041">
    <property type="entry name" value="HTH_ARAC_FAMILY_1"/>
    <property type="match status" value="1"/>
</dbReference>
<dbReference type="GO" id="GO:0003700">
    <property type="term" value="F:DNA-binding transcription factor activity"/>
    <property type="evidence" value="ECO:0007669"/>
    <property type="project" value="InterPro"/>
</dbReference>
<gene>
    <name evidence="5" type="ORF">JW646_06825</name>
</gene>